<sequence length="221" mass="24787">MIQIKLLASILSCNFLKLEEEIKDAELVGCDMLHLDIMDGHFVPNITIGPDIVRQIHKATKLKLDVHLMVENPSFWSEKFINAGAYSITVHQEADYHLNRLINSIKGKNTRALVSINPATSPILLEYILEYIDGVLIMSVNPGFGGQAFIENSLKKIEYLSKFKYLHNLEFVIQVDGGVNLDNIKSLIDAGADEIIAGSALFKVNKSEFVKKFKELTRVTI</sequence>
<comment type="cofactor">
    <cofactor evidence="4">
        <name>Zn(2+)</name>
        <dbReference type="ChEBI" id="CHEBI:29105"/>
    </cofactor>
</comment>
<evidence type="ECO:0000256" key="3">
    <source>
        <dbReference type="ARBA" id="ARBA00001941"/>
    </source>
</evidence>
<dbReference type="PROSITE" id="PS01086">
    <property type="entry name" value="RIBUL_P_3_EPIMER_2"/>
    <property type="match status" value="1"/>
</dbReference>
<feature type="binding site" evidence="10 13">
    <location>
        <position position="36"/>
    </location>
    <ligand>
        <name>a divalent metal cation</name>
        <dbReference type="ChEBI" id="CHEBI:60240"/>
    </ligand>
</feature>
<feature type="binding site" evidence="10 14">
    <location>
        <begin position="143"/>
        <end position="146"/>
    </location>
    <ligand>
        <name>substrate</name>
    </ligand>
</feature>
<dbReference type="GO" id="GO:0005737">
    <property type="term" value="C:cytoplasm"/>
    <property type="evidence" value="ECO:0007669"/>
    <property type="project" value="UniProtKB-ARBA"/>
</dbReference>
<feature type="binding site" evidence="10 13">
    <location>
        <position position="34"/>
    </location>
    <ligand>
        <name>a divalent metal cation</name>
        <dbReference type="ChEBI" id="CHEBI:60240"/>
    </ligand>
</feature>
<evidence type="ECO:0000313" key="16">
    <source>
        <dbReference type="Proteomes" id="UP000194141"/>
    </source>
</evidence>
<evidence type="ECO:0000256" key="13">
    <source>
        <dbReference type="PIRSR" id="PIRSR001461-2"/>
    </source>
</evidence>
<evidence type="ECO:0000256" key="6">
    <source>
        <dbReference type="ARBA" id="ARBA00009541"/>
    </source>
</evidence>
<dbReference type="GO" id="GO:0046872">
    <property type="term" value="F:metal ion binding"/>
    <property type="evidence" value="ECO:0007669"/>
    <property type="project" value="UniProtKB-UniRule"/>
</dbReference>
<dbReference type="GO" id="GO:0019323">
    <property type="term" value="P:pentose catabolic process"/>
    <property type="evidence" value="ECO:0007669"/>
    <property type="project" value="UniProtKB-UniRule"/>
</dbReference>
<dbReference type="Pfam" id="PF00834">
    <property type="entry name" value="Ribul_P_3_epim"/>
    <property type="match status" value="1"/>
</dbReference>
<keyword evidence="8 10" id="KW-0479">Metal-binding</keyword>
<evidence type="ECO:0000256" key="8">
    <source>
        <dbReference type="ARBA" id="ARBA00022723"/>
    </source>
</evidence>
<organism evidence="15 16">
    <name type="scientific">Desulfurella amilsii</name>
    <dbReference type="NCBI Taxonomy" id="1562698"/>
    <lineage>
        <taxon>Bacteria</taxon>
        <taxon>Pseudomonadati</taxon>
        <taxon>Campylobacterota</taxon>
        <taxon>Desulfurellia</taxon>
        <taxon>Desulfurellales</taxon>
        <taxon>Desulfurellaceae</taxon>
        <taxon>Desulfurella</taxon>
    </lineage>
</organism>
<feature type="active site" description="Proton acceptor" evidence="10 12">
    <location>
        <position position="36"/>
    </location>
</feature>
<evidence type="ECO:0000256" key="12">
    <source>
        <dbReference type="PIRSR" id="PIRSR001461-1"/>
    </source>
</evidence>
<dbReference type="EMBL" id="MDSU01000018">
    <property type="protein sequence ID" value="OSS41352.1"/>
    <property type="molecule type" value="Genomic_DNA"/>
</dbReference>
<dbReference type="STRING" id="1562698.DESAMIL20_905"/>
<evidence type="ECO:0000256" key="11">
    <source>
        <dbReference type="PIRNR" id="PIRNR001461"/>
    </source>
</evidence>
<proteinExistence type="inferred from homology"/>
<dbReference type="InterPro" id="IPR011060">
    <property type="entry name" value="RibuloseP-bd_barrel"/>
</dbReference>
<feature type="binding site" evidence="10">
    <location>
        <begin position="176"/>
        <end position="178"/>
    </location>
    <ligand>
        <name>substrate</name>
    </ligand>
</feature>
<dbReference type="CDD" id="cd00429">
    <property type="entry name" value="RPE"/>
    <property type="match status" value="1"/>
</dbReference>
<feature type="binding site" evidence="10 13">
    <location>
        <position position="176"/>
    </location>
    <ligand>
        <name>a divalent metal cation</name>
        <dbReference type="ChEBI" id="CHEBI:60240"/>
    </ligand>
</feature>
<comment type="similarity">
    <text evidence="6 10 11">Belongs to the ribulose-phosphate 3-epimerase family.</text>
</comment>
<dbReference type="FunFam" id="3.20.20.70:FF:000004">
    <property type="entry name" value="Ribulose-phosphate 3-epimerase"/>
    <property type="match status" value="1"/>
</dbReference>
<comment type="cofactor">
    <cofactor evidence="10 13">
        <name>a divalent metal cation</name>
        <dbReference type="ChEBI" id="CHEBI:60240"/>
    </cofactor>
    <text evidence="10 13">Binds 1 divalent metal cation per subunit.</text>
</comment>
<dbReference type="AlphaFoldDB" id="A0A1X4XUZ6"/>
<dbReference type="GO" id="GO:0004750">
    <property type="term" value="F:D-ribulose-phosphate 3-epimerase activity"/>
    <property type="evidence" value="ECO:0007669"/>
    <property type="project" value="UniProtKB-UniRule"/>
</dbReference>
<feature type="binding site" evidence="10 14">
    <location>
        <position position="67"/>
    </location>
    <ligand>
        <name>substrate</name>
    </ligand>
</feature>
<accession>A0A1X4XUZ6</accession>
<comment type="catalytic activity">
    <reaction evidence="1 10 11">
        <text>D-ribulose 5-phosphate = D-xylulose 5-phosphate</text>
        <dbReference type="Rhea" id="RHEA:13677"/>
        <dbReference type="ChEBI" id="CHEBI:57737"/>
        <dbReference type="ChEBI" id="CHEBI:58121"/>
        <dbReference type="EC" id="5.1.3.1"/>
    </reaction>
</comment>
<keyword evidence="13" id="KW-0170">Cobalt</keyword>
<dbReference type="InterPro" id="IPR000056">
    <property type="entry name" value="Ribul_P_3_epim-like"/>
</dbReference>
<evidence type="ECO:0000256" key="4">
    <source>
        <dbReference type="ARBA" id="ARBA00001947"/>
    </source>
</evidence>
<comment type="pathway">
    <text evidence="10">Carbohydrate degradation.</text>
</comment>
<comment type="caution">
    <text evidence="15">The sequence shown here is derived from an EMBL/GenBank/DDBJ whole genome shotgun (WGS) entry which is preliminary data.</text>
</comment>
<evidence type="ECO:0000313" key="15">
    <source>
        <dbReference type="EMBL" id="OSS41352.1"/>
    </source>
</evidence>
<evidence type="ECO:0000256" key="14">
    <source>
        <dbReference type="PIRSR" id="PIRSR001461-3"/>
    </source>
</evidence>
<dbReference type="NCBIfam" id="NF004076">
    <property type="entry name" value="PRK05581.1-4"/>
    <property type="match status" value="1"/>
</dbReference>
<name>A0A1X4XUZ6_9BACT</name>
<comment type="function">
    <text evidence="10">Catalyzes the reversible epimerization of D-ribulose 5-phosphate to D-xylulose 5-phosphate.</text>
</comment>
<dbReference type="InterPro" id="IPR026019">
    <property type="entry name" value="Ribul_P_3_epim"/>
</dbReference>
<gene>
    <name evidence="10" type="primary">rpe</name>
    <name evidence="15" type="ORF">DESAMIL20_905</name>
</gene>
<feature type="binding site" evidence="10 14">
    <location>
        <begin position="198"/>
        <end position="199"/>
    </location>
    <ligand>
        <name>substrate</name>
    </ligand>
</feature>
<dbReference type="Proteomes" id="UP000194141">
    <property type="component" value="Unassembled WGS sequence"/>
</dbReference>
<evidence type="ECO:0000256" key="9">
    <source>
        <dbReference type="ARBA" id="ARBA00023235"/>
    </source>
</evidence>
<feature type="binding site" evidence="14">
    <location>
        <position position="178"/>
    </location>
    <ligand>
        <name>substrate</name>
    </ligand>
</feature>
<keyword evidence="13" id="KW-0862">Zinc</keyword>
<comment type="cofactor">
    <cofactor evidence="5">
        <name>Fe(2+)</name>
        <dbReference type="ChEBI" id="CHEBI:29033"/>
    </cofactor>
</comment>
<evidence type="ECO:0000256" key="5">
    <source>
        <dbReference type="ARBA" id="ARBA00001954"/>
    </source>
</evidence>
<keyword evidence="13" id="KW-0464">Manganese</keyword>
<comment type="cofactor">
    <cofactor evidence="3">
        <name>Co(2+)</name>
        <dbReference type="ChEBI" id="CHEBI:48828"/>
    </cofactor>
</comment>
<comment type="cofactor">
    <cofactor evidence="2">
        <name>Mn(2+)</name>
        <dbReference type="ChEBI" id="CHEBI:29035"/>
    </cofactor>
</comment>
<dbReference type="Gene3D" id="3.20.20.70">
    <property type="entry name" value="Aldolase class I"/>
    <property type="match status" value="1"/>
</dbReference>
<dbReference type="PANTHER" id="PTHR11749">
    <property type="entry name" value="RIBULOSE-5-PHOSPHATE-3-EPIMERASE"/>
    <property type="match status" value="1"/>
</dbReference>
<reference evidence="15 16" key="1">
    <citation type="journal article" date="2017" name="Front. Microbiol.">
        <title>Genome Sequence of Desulfurella amilsii Strain TR1 and Comparative Genomics of Desulfurellaceae Family.</title>
        <authorList>
            <person name="Florentino A.P."/>
            <person name="Stams A.J."/>
            <person name="Sanchez-Andrea I."/>
        </authorList>
    </citation>
    <scope>NUCLEOTIDE SEQUENCE [LARGE SCALE GENOMIC DNA]</scope>
    <source>
        <strain evidence="15 16">TR1</strain>
    </source>
</reference>
<feature type="binding site" evidence="10 14">
    <location>
        <position position="9"/>
    </location>
    <ligand>
        <name>substrate</name>
    </ligand>
</feature>
<dbReference type="PIRSF" id="PIRSF001461">
    <property type="entry name" value="RPE"/>
    <property type="match status" value="1"/>
</dbReference>
<evidence type="ECO:0000256" key="2">
    <source>
        <dbReference type="ARBA" id="ARBA00001936"/>
    </source>
</evidence>
<dbReference type="HAMAP" id="MF_02227">
    <property type="entry name" value="RPE"/>
    <property type="match status" value="1"/>
</dbReference>
<dbReference type="EC" id="5.1.3.1" evidence="7 10"/>
<protein>
    <recommendedName>
        <fullName evidence="7 10">Ribulose-phosphate 3-epimerase</fullName>
        <ecNumber evidence="7 10">5.1.3.1</ecNumber>
    </recommendedName>
</protein>
<feature type="active site" description="Proton donor" evidence="10 12">
    <location>
        <position position="176"/>
    </location>
</feature>
<dbReference type="NCBIfam" id="TIGR01163">
    <property type="entry name" value="rpe"/>
    <property type="match status" value="1"/>
</dbReference>
<keyword evidence="9 10" id="KW-0413">Isomerase</keyword>
<feature type="binding site" evidence="10 13">
    <location>
        <position position="67"/>
    </location>
    <ligand>
        <name>a divalent metal cation</name>
        <dbReference type="ChEBI" id="CHEBI:60240"/>
    </ligand>
</feature>
<dbReference type="GO" id="GO:0006098">
    <property type="term" value="P:pentose-phosphate shunt"/>
    <property type="evidence" value="ECO:0007669"/>
    <property type="project" value="UniProtKB-UniRule"/>
</dbReference>
<evidence type="ECO:0000256" key="7">
    <source>
        <dbReference type="ARBA" id="ARBA00013188"/>
    </source>
</evidence>
<dbReference type="InterPro" id="IPR013785">
    <property type="entry name" value="Aldolase_TIM"/>
</dbReference>
<evidence type="ECO:0000256" key="1">
    <source>
        <dbReference type="ARBA" id="ARBA00001782"/>
    </source>
</evidence>
<evidence type="ECO:0000256" key="10">
    <source>
        <dbReference type="HAMAP-Rule" id="MF_02227"/>
    </source>
</evidence>
<dbReference type="PROSITE" id="PS01085">
    <property type="entry name" value="RIBUL_P_3_EPIMER_1"/>
    <property type="match status" value="1"/>
</dbReference>
<dbReference type="SUPFAM" id="SSF51366">
    <property type="entry name" value="Ribulose-phoshate binding barrel"/>
    <property type="match status" value="1"/>
</dbReference>
<keyword evidence="16" id="KW-1185">Reference proteome</keyword>
<keyword evidence="10 11" id="KW-0119">Carbohydrate metabolism</keyword>